<dbReference type="RefSeq" id="WP_259972744.1">
    <property type="nucleotide sequence ID" value="NZ_CP081071.1"/>
</dbReference>
<gene>
    <name evidence="2" type="ORF">K3721_19180</name>
</gene>
<proteinExistence type="predicted"/>
<feature type="domain" description="HTH cro/C1-type" evidence="1">
    <location>
        <begin position="21"/>
        <end position="67"/>
    </location>
</feature>
<evidence type="ECO:0000313" key="3">
    <source>
        <dbReference type="Proteomes" id="UP001058713"/>
    </source>
</evidence>
<protein>
    <submittedName>
        <fullName evidence="2">Helix-turn-helix domain-containing protein</fullName>
    </submittedName>
</protein>
<dbReference type="SMART" id="SM00530">
    <property type="entry name" value="HTH_XRE"/>
    <property type="match status" value="1"/>
</dbReference>
<accession>A0A9Q9M4N4</accession>
<dbReference type="EMBL" id="CP081071">
    <property type="protein sequence ID" value="UWQ55958.1"/>
    <property type="molecule type" value="Genomic_DNA"/>
</dbReference>
<dbReference type="Pfam" id="PF01381">
    <property type="entry name" value="HTH_3"/>
    <property type="match status" value="1"/>
</dbReference>
<evidence type="ECO:0000313" key="2">
    <source>
        <dbReference type="EMBL" id="UWQ55958.1"/>
    </source>
</evidence>
<dbReference type="Gene3D" id="1.10.260.40">
    <property type="entry name" value="lambda repressor-like DNA-binding domains"/>
    <property type="match status" value="1"/>
</dbReference>
<evidence type="ECO:0000259" key="1">
    <source>
        <dbReference type="PROSITE" id="PS50943"/>
    </source>
</evidence>
<sequence length="111" mass="12346">MAKTEKPMINEALTIARLYWGYSQTELAEALGMSQAMVSEIERGTKSVTLDTLEKYSTVLGVRKSQLMFFAEEIEGDAPIRKGRLIVARKALNLLDKLKPSESFDAETTSS</sequence>
<dbReference type="InterPro" id="IPR001387">
    <property type="entry name" value="Cro/C1-type_HTH"/>
</dbReference>
<dbReference type="PROSITE" id="PS50943">
    <property type="entry name" value="HTH_CROC1"/>
    <property type="match status" value="1"/>
</dbReference>
<dbReference type="Proteomes" id="UP001058713">
    <property type="component" value="Plasmid unnamed1"/>
</dbReference>
<dbReference type="AlphaFoldDB" id="A0A9Q9M4N4"/>
<name>A0A9Q9M4N4_LEICA</name>
<geneLocation type="plasmid" evidence="2 3">
    <name>unnamed1</name>
</geneLocation>
<keyword evidence="2" id="KW-0614">Plasmid</keyword>
<dbReference type="SUPFAM" id="SSF47413">
    <property type="entry name" value="lambda repressor-like DNA-binding domains"/>
    <property type="match status" value="1"/>
</dbReference>
<dbReference type="KEGG" id="lcae:K3721_19180"/>
<dbReference type="InterPro" id="IPR010982">
    <property type="entry name" value="Lambda_DNA-bd_dom_sf"/>
</dbReference>
<dbReference type="CDD" id="cd00093">
    <property type="entry name" value="HTH_XRE"/>
    <property type="match status" value="1"/>
</dbReference>
<reference evidence="2" key="1">
    <citation type="submission" date="2021-08" db="EMBL/GenBank/DDBJ databases">
        <authorList>
            <person name="Nwanade C."/>
            <person name="Wang M."/>
            <person name="Masoudi A."/>
            <person name="Yu Z."/>
            <person name="Liu J."/>
        </authorList>
    </citation>
    <scope>NUCLEOTIDE SEQUENCE</scope>
    <source>
        <strain evidence="2">S122</strain>
        <plasmid evidence="2">unnamed1</plasmid>
    </source>
</reference>
<dbReference type="GO" id="GO:0003677">
    <property type="term" value="F:DNA binding"/>
    <property type="evidence" value="ECO:0007669"/>
    <property type="project" value="InterPro"/>
</dbReference>
<organism evidence="2 3">
    <name type="scientific">Leisingera caerulea</name>
    <name type="common">Phaeobacter caeruleus</name>
    <dbReference type="NCBI Taxonomy" id="506591"/>
    <lineage>
        <taxon>Bacteria</taxon>
        <taxon>Pseudomonadati</taxon>
        <taxon>Pseudomonadota</taxon>
        <taxon>Alphaproteobacteria</taxon>
        <taxon>Rhodobacterales</taxon>
        <taxon>Roseobacteraceae</taxon>
        <taxon>Leisingera</taxon>
    </lineage>
</organism>